<keyword evidence="2 5" id="KW-0812">Transmembrane</keyword>
<accession>A0A9P1CD10</accession>
<keyword evidence="4 5" id="KW-0472">Membrane</keyword>
<dbReference type="AlphaFoldDB" id="A0A9P1CD10"/>
<name>A0A9P1CD10_9DINO</name>
<reference evidence="7 8" key="2">
    <citation type="submission" date="2024-05" db="EMBL/GenBank/DDBJ databases">
        <authorList>
            <person name="Chen Y."/>
            <person name="Shah S."/>
            <person name="Dougan E. K."/>
            <person name="Thang M."/>
            <person name="Chan C."/>
        </authorList>
    </citation>
    <scope>NUCLEOTIDE SEQUENCE [LARGE SCALE GENOMIC DNA]</scope>
</reference>
<dbReference type="GO" id="GO:0016020">
    <property type="term" value="C:membrane"/>
    <property type="evidence" value="ECO:0007669"/>
    <property type="project" value="UniProtKB-SubCell"/>
</dbReference>
<evidence type="ECO:0000313" key="7">
    <source>
        <dbReference type="EMBL" id="CAL4776518.1"/>
    </source>
</evidence>
<evidence type="ECO:0000256" key="4">
    <source>
        <dbReference type="ARBA" id="ARBA00023136"/>
    </source>
</evidence>
<proteinExistence type="predicted"/>
<dbReference type="EMBL" id="CAMXCT030001345">
    <property type="protein sequence ID" value="CAL4776518.1"/>
    <property type="molecule type" value="Genomic_DNA"/>
</dbReference>
<feature type="transmembrane region" description="Helical" evidence="5">
    <location>
        <begin position="264"/>
        <end position="283"/>
    </location>
</feature>
<feature type="transmembrane region" description="Helical" evidence="5">
    <location>
        <begin position="151"/>
        <end position="171"/>
    </location>
</feature>
<protein>
    <submittedName>
        <fullName evidence="7">Sushi, von Willebrand factor type A, EGF and pentraxin domain-containing protein 1</fullName>
    </submittedName>
</protein>
<comment type="subcellular location">
    <subcellularLocation>
        <location evidence="1">Membrane</location>
        <topology evidence="1">Multi-pass membrane protein</topology>
    </subcellularLocation>
</comment>
<reference evidence="6" key="1">
    <citation type="submission" date="2022-10" db="EMBL/GenBank/DDBJ databases">
        <authorList>
            <person name="Chen Y."/>
            <person name="Dougan E. K."/>
            <person name="Chan C."/>
            <person name="Rhodes N."/>
            <person name="Thang M."/>
        </authorList>
    </citation>
    <scope>NUCLEOTIDE SEQUENCE</scope>
</reference>
<dbReference type="EMBL" id="CAMXCT020001345">
    <property type="protein sequence ID" value="CAL1142581.1"/>
    <property type="molecule type" value="Genomic_DNA"/>
</dbReference>
<keyword evidence="3 5" id="KW-1133">Transmembrane helix</keyword>
<comment type="caution">
    <text evidence="6">The sequence shown here is derived from an EMBL/GenBank/DDBJ whole genome shotgun (WGS) entry which is preliminary data.</text>
</comment>
<evidence type="ECO:0000256" key="5">
    <source>
        <dbReference type="SAM" id="Phobius"/>
    </source>
</evidence>
<feature type="transmembrane region" description="Helical" evidence="5">
    <location>
        <begin position="237"/>
        <end position="258"/>
    </location>
</feature>
<sequence>MAKAEVSFGGDGFSTTQPLETRSLREVLLSFCSMCITYLVVLLEVCNFSSVRNKDVVTKITVDGLLDMLLLPVNIGFFGHLCVRKLRLQGNAHSTQVISTIVESSEIWEAWALWSVLGIGLFVTVVDVESRQDVERRAFVKPFKNLSLQGVRTWVFMIMVITATRLLTTFLQSSAPSLCYWASKSCMSCTELYEVNIHLAAAAVNFILCSFALAFVFTFEHTFDEYLRQIGPFWKFWGVKGVVSVTYFQWVVLSYGPFNLEDKRIYLLHCLLMTLEMPLLAVIHSSCAYPYGKPWLEYLLLLQQKEWLAWQVTKAILAWE</sequence>
<dbReference type="Proteomes" id="UP001152797">
    <property type="component" value="Unassembled WGS sequence"/>
</dbReference>
<organism evidence="6">
    <name type="scientific">Cladocopium goreaui</name>
    <dbReference type="NCBI Taxonomy" id="2562237"/>
    <lineage>
        <taxon>Eukaryota</taxon>
        <taxon>Sar</taxon>
        <taxon>Alveolata</taxon>
        <taxon>Dinophyceae</taxon>
        <taxon>Suessiales</taxon>
        <taxon>Symbiodiniaceae</taxon>
        <taxon>Cladocopium</taxon>
    </lineage>
</organism>
<feature type="transmembrane region" description="Helical" evidence="5">
    <location>
        <begin position="27"/>
        <end position="48"/>
    </location>
</feature>
<dbReference type="Pfam" id="PF03619">
    <property type="entry name" value="Solute_trans_a"/>
    <property type="match status" value="1"/>
</dbReference>
<gene>
    <name evidence="6" type="ORF">C1SCF055_LOCUS16298</name>
</gene>
<feature type="transmembrane region" description="Helical" evidence="5">
    <location>
        <begin position="197"/>
        <end position="217"/>
    </location>
</feature>
<evidence type="ECO:0000256" key="3">
    <source>
        <dbReference type="ARBA" id="ARBA00022989"/>
    </source>
</evidence>
<evidence type="ECO:0000256" key="2">
    <source>
        <dbReference type="ARBA" id="ARBA00022692"/>
    </source>
</evidence>
<dbReference type="EMBL" id="CAMXCT010001345">
    <property type="protein sequence ID" value="CAI3989206.1"/>
    <property type="molecule type" value="Genomic_DNA"/>
</dbReference>
<evidence type="ECO:0000313" key="6">
    <source>
        <dbReference type="EMBL" id="CAI3989206.1"/>
    </source>
</evidence>
<evidence type="ECO:0000313" key="8">
    <source>
        <dbReference type="Proteomes" id="UP001152797"/>
    </source>
</evidence>
<keyword evidence="8" id="KW-1185">Reference proteome</keyword>
<dbReference type="InterPro" id="IPR005178">
    <property type="entry name" value="Ostalpha/TMEM184C"/>
</dbReference>
<evidence type="ECO:0000256" key="1">
    <source>
        <dbReference type="ARBA" id="ARBA00004141"/>
    </source>
</evidence>
<dbReference type="OrthoDB" id="448963at2759"/>